<dbReference type="Proteomes" id="UP001214576">
    <property type="component" value="Unassembled WGS sequence"/>
</dbReference>
<organism evidence="5 6">
    <name type="scientific">Ovis ammon polii</name>
    <dbReference type="NCBI Taxonomy" id="230172"/>
    <lineage>
        <taxon>Eukaryota</taxon>
        <taxon>Metazoa</taxon>
        <taxon>Chordata</taxon>
        <taxon>Craniata</taxon>
        <taxon>Vertebrata</taxon>
        <taxon>Euteleostomi</taxon>
        <taxon>Mammalia</taxon>
        <taxon>Eutheria</taxon>
        <taxon>Laurasiatheria</taxon>
        <taxon>Artiodactyla</taxon>
        <taxon>Ruminantia</taxon>
        <taxon>Pecora</taxon>
        <taxon>Bovidae</taxon>
        <taxon>Caprinae</taxon>
        <taxon>Ovis</taxon>
    </lineage>
</organism>
<dbReference type="InterPro" id="IPR021885">
    <property type="entry name" value="DUF3496"/>
</dbReference>
<feature type="domain" description="CCDC144C-like coiled-coil" evidence="4">
    <location>
        <begin position="23"/>
        <end position="68"/>
    </location>
</feature>
<evidence type="ECO:0000259" key="4">
    <source>
        <dbReference type="Pfam" id="PF14915"/>
    </source>
</evidence>
<comment type="caution">
    <text evidence="5">The sequence shown here is derived from an EMBL/GenBank/DDBJ whole genome shotgun (WGS) entry which is preliminary data.</text>
</comment>
<proteinExistence type="predicted"/>
<gene>
    <name evidence="5" type="ORF">MG293_010432</name>
</gene>
<dbReference type="AlphaFoldDB" id="A0AAD4U891"/>
<evidence type="ECO:0000256" key="1">
    <source>
        <dbReference type="ARBA" id="ARBA00023054"/>
    </source>
</evidence>
<reference evidence="5" key="1">
    <citation type="submission" date="2022-03" db="EMBL/GenBank/DDBJ databases">
        <title>Genomic analyses of argali, domestic sheep and their hybrids provide insights into chromosomal evolution, heterosis and genetic basis of agronomic traits.</title>
        <authorList>
            <person name="Li M."/>
        </authorList>
    </citation>
    <scope>NUCLEOTIDE SEQUENCE</scope>
    <source>
        <strain evidence="5">CAU-MHL-2022a</strain>
        <tissue evidence="5">Skin</tissue>
    </source>
</reference>
<feature type="non-terminal residue" evidence="5">
    <location>
        <position position="1"/>
    </location>
</feature>
<sequence length="267" mass="30419">MKTDVANLKDNNEMLSQQLSRVEIVRQLRQELDDAVKKQSMSEASLEVLSLYCAKLEAEAQDLKNNCKLLQLRQLTSQTQAEFQQMEFIIKDLESELSKMYSLQEDSNKAELQLYLVCEVIKSLEDKVDKTHERLAVISTKLEVKKEQNRSLLSPLRRRPVLGPTCVGNFNTPLVPNGNLTPRTNSSPPTQYLSIAWAIPLASFSQHPYPASFDWVLVVEAPQEEDREAWESRKKPILQESSLYPSLIDLDTEISPPPYIPPPLLPQ</sequence>
<dbReference type="Pfam" id="PF12001">
    <property type="entry name" value="DUF3496"/>
    <property type="match status" value="1"/>
</dbReference>
<accession>A0AAD4U891</accession>
<dbReference type="EMBL" id="JAKZEL010000010">
    <property type="protein sequence ID" value="KAI4540037.1"/>
    <property type="molecule type" value="Genomic_DNA"/>
</dbReference>
<keyword evidence="6" id="KW-1185">Reference proteome</keyword>
<evidence type="ECO:0000259" key="3">
    <source>
        <dbReference type="Pfam" id="PF12001"/>
    </source>
</evidence>
<protein>
    <submittedName>
        <fullName evidence="5">Uncharacterized protein</fullName>
    </submittedName>
</protein>
<dbReference type="Pfam" id="PF14915">
    <property type="entry name" value="CCDC144C"/>
    <property type="match status" value="1"/>
</dbReference>
<evidence type="ECO:0000313" key="6">
    <source>
        <dbReference type="Proteomes" id="UP001214576"/>
    </source>
</evidence>
<feature type="coiled-coil region" evidence="2">
    <location>
        <begin position="5"/>
        <end position="73"/>
    </location>
</feature>
<keyword evidence="1 2" id="KW-0175">Coiled coil</keyword>
<dbReference type="InterPro" id="IPR039497">
    <property type="entry name" value="CC144C-like_CC_dom"/>
</dbReference>
<evidence type="ECO:0000313" key="5">
    <source>
        <dbReference type="EMBL" id="KAI4540037.1"/>
    </source>
</evidence>
<feature type="domain" description="DUF3496" evidence="3">
    <location>
        <begin position="84"/>
        <end position="185"/>
    </location>
</feature>
<evidence type="ECO:0000256" key="2">
    <source>
        <dbReference type="SAM" id="Coils"/>
    </source>
</evidence>
<name>A0AAD4U891_OVIAM</name>